<dbReference type="HOGENOM" id="CLU_048021_2_1_1"/>
<keyword evidence="8" id="KW-1185">Reference proteome</keyword>
<dbReference type="SMART" id="SM00398">
    <property type="entry name" value="HMG"/>
    <property type="match status" value="2"/>
</dbReference>
<evidence type="ECO:0000256" key="4">
    <source>
        <dbReference type="PROSITE-ProRule" id="PRU00267"/>
    </source>
</evidence>
<organism evidence="7 8">
    <name type="scientific">Thermothelomyces thermophilus (strain ATCC 42464 / BCRC 31852 / DSM 1799)</name>
    <name type="common">Sporotrichum thermophile</name>
    <dbReference type="NCBI Taxonomy" id="573729"/>
    <lineage>
        <taxon>Eukaryota</taxon>
        <taxon>Fungi</taxon>
        <taxon>Dikarya</taxon>
        <taxon>Ascomycota</taxon>
        <taxon>Pezizomycotina</taxon>
        <taxon>Sordariomycetes</taxon>
        <taxon>Sordariomycetidae</taxon>
        <taxon>Sordariales</taxon>
        <taxon>Chaetomiaceae</taxon>
        <taxon>Thermothelomyces</taxon>
    </lineage>
</organism>
<evidence type="ECO:0000256" key="5">
    <source>
        <dbReference type="SAM" id="MobiDB-lite"/>
    </source>
</evidence>
<evidence type="ECO:0000259" key="6">
    <source>
        <dbReference type="PROSITE" id="PS50118"/>
    </source>
</evidence>
<feature type="region of interest" description="Disordered" evidence="5">
    <location>
        <begin position="57"/>
        <end position="110"/>
    </location>
</feature>
<dbReference type="Gene3D" id="1.10.30.10">
    <property type="entry name" value="High mobility group box domain"/>
    <property type="match status" value="2"/>
</dbReference>
<accession>G2Q2U6</accession>
<keyword evidence="2 4" id="KW-0238">DNA-binding</keyword>
<dbReference type="eggNOG" id="ENOG502SA5X">
    <property type="taxonomic scope" value="Eukaryota"/>
</dbReference>
<keyword evidence="3 4" id="KW-0539">Nucleus</keyword>
<evidence type="ECO:0000313" key="8">
    <source>
        <dbReference type="Proteomes" id="UP000007322"/>
    </source>
</evidence>
<gene>
    <name evidence="7" type="ORF">MYCTH_2296769</name>
</gene>
<dbReference type="SUPFAM" id="SSF47095">
    <property type="entry name" value="HMG-box"/>
    <property type="match status" value="2"/>
</dbReference>
<dbReference type="Pfam" id="PF00505">
    <property type="entry name" value="HMG_box"/>
    <property type="match status" value="1"/>
</dbReference>
<dbReference type="Proteomes" id="UP000007322">
    <property type="component" value="Chromosome 1"/>
</dbReference>
<dbReference type="CDD" id="cd00084">
    <property type="entry name" value="HMG-box_SF"/>
    <property type="match status" value="1"/>
</dbReference>
<dbReference type="InParanoid" id="G2Q2U6"/>
<dbReference type="KEGG" id="mtm:MYCTH_2296769"/>
<evidence type="ECO:0000256" key="3">
    <source>
        <dbReference type="ARBA" id="ARBA00023242"/>
    </source>
</evidence>
<feature type="region of interest" description="Disordered" evidence="5">
    <location>
        <begin position="272"/>
        <end position="301"/>
    </location>
</feature>
<dbReference type="InterPro" id="IPR051762">
    <property type="entry name" value="UBF1"/>
</dbReference>
<reference evidence="7 8" key="1">
    <citation type="journal article" date="2011" name="Nat. Biotechnol.">
        <title>Comparative genomic analysis of the thermophilic biomass-degrading fungi Myceliophthora thermophila and Thielavia terrestris.</title>
        <authorList>
            <person name="Berka R.M."/>
            <person name="Grigoriev I.V."/>
            <person name="Otillar R."/>
            <person name="Salamov A."/>
            <person name="Grimwood J."/>
            <person name="Reid I."/>
            <person name="Ishmael N."/>
            <person name="John T."/>
            <person name="Darmond C."/>
            <person name="Moisan M.-C."/>
            <person name="Henrissat B."/>
            <person name="Coutinho P.M."/>
            <person name="Lombard V."/>
            <person name="Natvig D.O."/>
            <person name="Lindquist E."/>
            <person name="Schmutz J."/>
            <person name="Lucas S."/>
            <person name="Harris P."/>
            <person name="Powlowski J."/>
            <person name="Bellemare A."/>
            <person name="Taylor D."/>
            <person name="Butler G."/>
            <person name="de Vries R.P."/>
            <person name="Allijn I.E."/>
            <person name="van den Brink J."/>
            <person name="Ushinsky S."/>
            <person name="Storms R."/>
            <person name="Powell A.J."/>
            <person name="Paulsen I.T."/>
            <person name="Elbourne L.D.H."/>
            <person name="Baker S.E."/>
            <person name="Magnuson J."/>
            <person name="LaBoissiere S."/>
            <person name="Clutterbuck A.J."/>
            <person name="Martinez D."/>
            <person name="Wogulis M."/>
            <person name="de Leon A.L."/>
            <person name="Rey M.W."/>
            <person name="Tsang A."/>
        </authorList>
    </citation>
    <scope>NUCLEOTIDE SEQUENCE [LARGE SCALE GENOMIC DNA]</scope>
    <source>
        <strain evidence="8">ATCC 42464 / BCRC 31852 / DSM 1799</strain>
    </source>
</reference>
<evidence type="ECO:0000256" key="2">
    <source>
        <dbReference type="ARBA" id="ARBA00023125"/>
    </source>
</evidence>
<dbReference type="VEuPathDB" id="FungiDB:MYCTH_2296769"/>
<dbReference type="RefSeq" id="XP_003659558.1">
    <property type="nucleotide sequence ID" value="XM_003659510.1"/>
</dbReference>
<dbReference type="GeneID" id="11505956"/>
<dbReference type="GO" id="GO:0003677">
    <property type="term" value="F:DNA binding"/>
    <property type="evidence" value="ECO:0007669"/>
    <property type="project" value="UniProtKB-UniRule"/>
</dbReference>
<dbReference type="OrthoDB" id="4585165at2759"/>
<dbReference type="STRING" id="573729.G2Q2U6"/>
<evidence type="ECO:0000256" key="1">
    <source>
        <dbReference type="ARBA" id="ARBA00004123"/>
    </source>
</evidence>
<sequence length="301" mass="33618">MLSAIGRAAARHACVGTNLPIRGASRHTAQLTSRTTVVVPSGSRIAARFARGFAAEAGSTRTKTATKATTKTPAAAKKSAKAAAKAKATAEKKKPGPPKKPLTDEEKTKKKIKELKKTALAGKEPDKLPITPWLVYLKERMHDVMGRDTKPTFLDAVHELSSDYKALPESEKERLAAEGRKNKVTNDVNFRNWVDSHTAQEIREANLARQLLRRKYSIQVGPTIRDPRFPKPALNGYAAYVKSRYHAPEYDGVKPSERLVRIGEEWKTLSPEQRKPFSDIRETDLQRHKKEMEAYRESAKL</sequence>
<name>G2Q2U6_THET4</name>
<feature type="domain" description="HMG box" evidence="6">
    <location>
        <begin position="230"/>
        <end position="296"/>
    </location>
</feature>
<dbReference type="GO" id="GO:0005634">
    <property type="term" value="C:nucleus"/>
    <property type="evidence" value="ECO:0007669"/>
    <property type="project" value="UniProtKB-SubCell"/>
</dbReference>
<dbReference type="EMBL" id="CP003002">
    <property type="protein sequence ID" value="AEO54313.1"/>
    <property type="molecule type" value="Genomic_DNA"/>
</dbReference>
<feature type="DNA-binding region" description="HMG box" evidence="4">
    <location>
        <begin position="230"/>
        <end position="296"/>
    </location>
</feature>
<dbReference type="InterPro" id="IPR009071">
    <property type="entry name" value="HMG_box_dom"/>
</dbReference>
<evidence type="ECO:0000313" key="7">
    <source>
        <dbReference type="EMBL" id="AEO54313.1"/>
    </source>
</evidence>
<dbReference type="AlphaFoldDB" id="G2Q2U6"/>
<protein>
    <recommendedName>
        <fullName evidence="6">HMG box domain-containing protein</fullName>
    </recommendedName>
</protein>
<dbReference type="PANTHER" id="PTHR46318">
    <property type="entry name" value="UPSTREAM BINDING TRANSCRIPTION FACTOR"/>
    <property type="match status" value="1"/>
</dbReference>
<proteinExistence type="predicted"/>
<dbReference type="OMA" id="WVKSHTP"/>
<dbReference type="PROSITE" id="PS50118">
    <property type="entry name" value="HMG_BOX_2"/>
    <property type="match status" value="1"/>
</dbReference>
<comment type="subcellular location">
    <subcellularLocation>
        <location evidence="1">Nucleus</location>
    </subcellularLocation>
</comment>
<dbReference type="InterPro" id="IPR036910">
    <property type="entry name" value="HMG_box_dom_sf"/>
</dbReference>
<feature type="compositionally biased region" description="Low complexity" evidence="5">
    <location>
        <begin position="57"/>
        <end position="87"/>
    </location>
</feature>